<evidence type="ECO:0000313" key="2">
    <source>
        <dbReference type="Proteomes" id="UP000231564"/>
    </source>
</evidence>
<reference evidence="1 2" key="1">
    <citation type="submission" date="2016-11" db="EMBL/GenBank/DDBJ databases">
        <authorList>
            <person name="Jaros S."/>
            <person name="Januszkiewicz K."/>
            <person name="Wedrychowicz H."/>
        </authorList>
    </citation>
    <scope>NUCLEOTIDE SEQUENCE [LARGE SCALE GENOMIC DNA]</scope>
    <source>
        <strain evidence="1">NCIMB 2154T</strain>
    </source>
</reference>
<organism evidence="1 2">
    <name type="scientific">Tenacibaculum maritimum NCIMB 2154</name>
    <dbReference type="NCBI Taxonomy" id="1349785"/>
    <lineage>
        <taxon>Bacteria</taxon>
        <taxon>Pseudomonadati</taxon>
        <taxon>Bacteroidota</taxon>
        <taxon>Flavobacteriia</taxon>
        <taxon>Flavobacteriales</taxon>
        <taxon>Flavobacteriaceae</taxon>
        <taxon>Tenacibaculum</taxon>
    </lineage>
</organism>
<dbReference type="Pfam" id="PF11288">
    <property type="entry name" value="DUF3089"/>
    <property type="match status" value="1"/>
</dbReference>
<gene>
    <name evidence="1" type="ORF">MARIT_2985</name>
</gene>
<dbReference type="RefSeq" id="WP_100211866.1">
    <property type="nucleotide sequence ID" value="NZ_CP138495.1"/>
</dbReference>
<evidence type="ECO:0000313" key="1">
    <source>
        <dbReference type="EMBL" id="SFZ84951.1"/>
    </source>
</evidence>
<accession>A0A2H1ED67</accession>
<dbReference type="STRING" id="1349785.GCA_000509405_02545"/>
<proteinExistence type="predicted"/>
<dbReference type="EMBL" id="LT634361">
    <property type="protein sequence ID" value="SFZ84951.1"/>
    <property type="molecule type" value="Genomic_DNA"/>
</dbReference>
<dbReference type="InterPro" id="IPR021440">
    <property type="entry name" value="DUF3089"/>
</dbReference>
<dbReference type="AlphaFoldDB" id="A0A2H1ED67"/>
<sequence length="345" mass="40294">MIAITNKYIRIVLLYTIPFIFFNCRSTYQTQPFNTSHIPTRPNYENESTWAVLPNKYNAELKKFSPKDRKLLKADVFYIYPTLLTDKKDKRWNISTSDPIQHKKILNRAVKYQASAFATSGQIYVPIYRQAHVRSYELYDEGGREAFEIAYSDIKKAFETYLKKYNAGRPIIIASHSQGTTHSKCLLKDFFDKKPLQKQLIAAYLVGMGIQPNEYETILPMKTPSETGGFVSWNTYKKGYYPKSNDNWYKGSVTTNPITWDHSKTTKLSQHKGFLYTNDKIYAESLKIEVTDGLIWSTTPKFPLRLFMSFLKNYHTGDINLFWQDIRENAMLRTKAYLEKNIDDN</sequence>
<name>A0A2H1ED67_9FLAO</name>
<protein>
    <recommendedName>
        <fullName evidence="3">DUF3089 domain-containing protein</fullName>
    </recommendedName>
</protein>
<dbReference type="GeneID" id="47724430"/>
<evidence type="ECO:0008006" key="3">
    <source>
        <dbReference type="Google" id="ProtNLM"/>
    </source>
</evidence>
<dbReference type="Proteomes" id="UP000231564">
    <property type="component" value="Chromosome MARIT"/>
</dbReference>
<dbReference type="KEGG" id="tmar:MARIT_2985"/>
<keyword evidence="2" id="KW-1185">Reference proteome</keyword>
<dbReference type="OrthoDB" id="1521787at2"/>